<dbReference type="Proteomes" id="UP001630127">
    <property type="component" value="Unassembled WGS sequence"/>
</dbReference>
<protein>
    <submittedName>
        <fullName evidence="1">Uncharacterized protein</fullName>
    </submittedName>
</protein>
<comment type="caution">
    <text evidence="1">The sequence shown here is derived from an EMBL/GenBank/DDBJ whole genome shotgun (WGS) entry which is preliminary data.</text>
</comment>
<sequence length="193" mass="23169">MTDIERRVIPKVILRGGTSIPMTQTEVHNERLTQEILYYDKNDGNLISCSLYETFYIIKNQKYGYIYEMHLTDLIDLYFTLPRQINYNKIFENEIRQCIDLSIQHKKEILRIMRPFDQEIKLIILEKIEKWSKLLREFLLSVASEVVEKNYNIEFFTTTKDFIIFTSVPEDNSNYTGYNAFDYFDSDEYLDTD</sequence>
<keyword evidence="2" id="KW-1185">Reference proteome</keyword>
<accession>A0ABD2YTW8</accession>
<organism evidence="1 2">
    <name type="scientific">Cinchona calisaya</name>
    <dbReference type="NCBI Taxonomy" id="153742"/>
    <lineage>
        <taxon>Eukaryota</taxon>
        <taxon>Viridiplantae</taxon>
        <taxon>Streptophyta</taxon>
        <taxon>Embryophyta</taxon>
        <taxon>Tracheophyta</taxon>
        <taxon>Spermatophyta</taxon>
        <taxon>Magnoliopsida</taxon>
        <taxon>eudicotyledons</taxon>
        <taxon>Gunneridae</taxon>
        <taxon>Pentapetalae</taxon>
        <taxon>asterids</taxon>
        <taxon>lamiids</taxon>
        <taxon>Gentianales</taxon>
        <taxon>Rubiaceae</taxon>
        <taxon>Cinchonoideae</taxon>
        <taxon>Cinchoneae</taxon>
        <taxon>Cinchona</taxon>
    </lineage>
</organism>
<name>A0ABD2YTW8_9GENT</name>
<reference evidence="1 2" key="1">
    <citation type="submission" date="2024-11" db="EMBL/GenBank/DDBJ databases">
        <title>A near-complete genome assembly of Cinchona calisaya.</title>
        <authorList>
            <person name="Lian D.C."/>
            <person name="Zhao X.W."/>
            <person name="Wei L."/>
        </authorList>
    </citation>
    <scope>NUCLEOTIDE SEQUENCE [LARGE SCALE GENOMIC DNA]</scope>
    <source>
        <tissue evidence="1">Nenye</tissue>
    </source>
</reference>
<evidence type="ECO:0000313" key="1">
    <source>
        <dbReference type="EMBL" id="KAL3509565.1"/>
    </source>
</evidence>
<evidence type="ECO:0000313" key="2">
    <source>
        <dbReference type="Proteomes" id="UP001630127"/>
    </source>
</evidence>
<proteinExistence type="predicted"/>
<gene>
    <name evidence="1" type="ORF">ACH5RR_028966</name>
</gene>
<dbReference type="AlphaFoldDB" id="A0ABD2YTW8"/>
<dbReference type="EMBL" id="JBJUIK010000012">
    <property type="protein sequence ID" value="KAL3509565.1"/>
    <property type="molecule type" value="Genomic_DNA"/>
</dbReference>